<evidence type="ECO:0000313" key="2">
    <source>
        <dbReference type="Proteomes" id="UP000004994"/>
    </source>
</evidence>
<dbReference type="Gramene" id="Solyc06g071710.1.1">
    <property type="protein sequence ID" value="Solyc06g071710.1.1.1"/>
    <property type="gene ID" value="Solyc06g071710.1"/>
</dbReference>
<organism evidence="1">
    <name type="scientific">Solanum lycopersicum</name>
    <name type="common">Tomato</name>
    <name type="synonym">Lycopersicon esculentum</name>
    <dbReference type="NCBI Taxonomy" id="4081"/>
    <lineage>
        <taxon>Eukaryota</taxon>
        <taxon>Viridiplantae</taxon>
        <taxon>Streptophyta</taxon>
        <taxon>Embryophyta</taxon>
        <taxon>Tracheophyta</taxon>
        <taxon>Spermatophyta</taxon>
        <taxon>Magnoliopsida</taxon>
        <taxon>eudicotyledons</taxon>
        <taxon>Gunneridae</taxon>
        <taxon>Pentapetalae</taxon>
        <taxon>asterids</taxon>
        <taxon>lamiids</taxon>
        <taxon>Solanales</taxon>
        <taxon>Solanaceae</taxon>
        <taxon>Solanoideae</taxon>
        <taxon>Solaneae</taxon>
        <taxon>Solanum</taxon>
        <taxon>Solanum subgen. Lycopersicon</taxon>
    </lineage>
</organism>
<dbReference type="AlphaFoldDB" id="A0A3Q7GY99"/>
<proteinExistence type="predicted"/>
<sequence>MAWTQHPSFKLSTTSMFYSNRCKTHSYQNKEPQKKGIPLNPTLLALVDSIPITCHSIKDN</sequence>
<dbReference type="InParanoid" id="A0A3Q7GY99"/>
<evidence type="ECO:0000313" key="1">
    <source>
        <dbReference type="EnsemblPlants" id="Solyc06g071710.1.1.1"/>
    </source>
</evidence>
<name>A0A3Q7GY99_SOLLC</name>
<dbReference type="EnsemblPlants" id="Solyc06g071710.1.1">
    <property type="protein sequence ID" value="Solyc06g071710.1.1.1"/>
    <property type="gene ID" value="Solyc06g071710.1"/>
</dbReference>
<protein>
    <submittedName>
        <fullName evidence="1">Uncharacterized protein</fullName>
    </submittedName>
</protein>
<reference evidence="1" key="1">
    <citation type="journal article" date="2012" name="Nature">
        <title>The tomato genome sequence provides insights into fleshy fruit evolution.</title>
        <authorList>
            <consortium name="Tomato Genome Consortium"/>
        </authorList>
    </citation>
    <scope>NUCLEOTIDE SEQUENCE [LARGE SCALE GENOMIC DNA]</scope>
    <source>
        <strain evidence="1">cv. Heinz 1706</strain>
    </source>
</reference>
<keyword evidence="2" id="KW-1185">Reference proteome</keyword>
<dbReference type="PaxDb" id="4081-Solyc06g071710.1.1"/>
<dbReference type="Proteomes" id="UP000004994">
    <property type="component" value="Chromosome 6"/>
</dbReference>
<accession>A0A3Q7GY99</accession>
<reference evidence="1" key="2">
    <citation type="submission" date="2019-01" db="UniProtKB">
        <authorList>
            <consortium name="EnsemblPlants"/>
        </authorList>
    </citation>
    <scope>IDENTIFICATION</scope>
    <source>
        <strain evidence="1">cv. Heinz 1706</strain>
    </source>
</reference>